<dbReference type="NCBIfam" id="TIGR00508">
    <property type="entry name" value="bioA"/>
    <property type="match status" value="1"/>
</dbReference>
<evidence type="ECO:0000256" key="5">
    <source>
        <dbReference type="ARBA" id="ARBA00022679"/>
    </source>
</evidence>
<keyword evidence="4 10" id="KW-0032">Aminotransferase</keyword>
<evidence type="ECO:0000256" key="8">
    <source>
        <dbReference type="ARBA" id="ARBA00022898"/>
    </source>
</evidence>
<dbReference type="GO" id="GO:0030170">
    <property type="term" value="F:pyridoxal phosphate binding"/>
    <property type="evidence" value="ECO:0007669"/>
    <property type="project" value="UniProtKB-UniRule"/>
</dbReference>
<feature type="binding site" evidence="10">
    <location>
        <begin position="105"/>
        <end position="106"/>
    </location>
    <ligand>
        <name>pyridoxal 5'-phosphate</name>
        <dbReference type="ChEBI" id="CHEBI:597326"/>
    </ligand>
</feature>
<dbReference type="PANTHER" id="PTHR42684">
    <property type="entry name" value="ADENOSYLMETHIONINE-8-AMINO-7-OXONONANOATE AMINOTRANSFERASE"/>
    <property type="match status" value="1"/>
</dbReference>
<comment type="similarity">
    <text evidence="10">Belongs to the class-III pyridoxal-phosphate-dependent aminotransferase family. BioA subfamily.</text>
</comment>
<feature type="binding site" evidence="10">
    <location>
        <position position="384"/>
    </location>
    <ligand>
        <name>substrate</name>
    </ligand>
</feature>
<sequence>MTPSPVWHPFTQHALEPPMKRIVATEGAYLFDNDGNRILDAISSWWVITHGHRHPGIMAAIREATEAYDQIIFAEFTHEPAEVLAERLVDFAPSGLKHVFYSDSGSTAVEVAIKMALGTFHNRGVARDRIVVMEHGYHGDTIGTMSAGERGVFNAPFEPLLFGVDRLPFPEPGREQETLDAFEAVGRSEKVAAILIEPLVLGAGGMKFYGNAVLSALKEIAGRYGCLFIADEVMTGWGRTGTRFACERVGVTPDILCTSKGLTGGALPLAATLCTAEIFEAHLSSDRRKTFFHSSSYTANAIACAAAVANLQIWQDEPVEARIAELAAQHSQHLRRFENDTRFVNVRQCGTIAALDLAVPSGGYLAEAGPRMRKLFRERGLLVRPLGNVIYLMPPYCASAEDVAAAYNAIDEVASLVLEETAS</sequence>
<proteinExistence type="inferred from homology"/>
<dbReference type="InterPro" id="IPR015422">
    <property type="entry name" value="PyrdxlP-dep_Trfase_small"/>
</dbReference>
<comment type="pathway">
    <text evidence="2 10">Cofactor biosynthesis; biotin biosynthesis; 7,8-diaminononanoate from 8-amino-7-oxononanoate (SAM route): step 1/1.</text>
</comment>
<dbReference type="SUPFAM" id="SSF53383">
    <property type="entry name" value="PLP-dependent transferases"/>
    <property type="match status" value="1"/>
</dbReference>
<feature type="binding site" evidence="10">
    <location>
        <position position="231"/>
    </location>
    <ligand>
        <name>pyridoxal 5'-phosphate</name>
        <dbReference type="ChEBI" id="CHEBI:597326"/>
    </ligand>
</feature>
<dbReference type="EMBL" id="VNIP01000004">
    <property type="protein sequence ID" value="KAA1183627.1"/>
    <property type="molecule type" value="Genomic_DNA"/>
</dbReference>
<evidence type="ECO:0000256" key="3">
    <source>
        <dbReference type="ARBA" id="ARBA00022571"/>
    </source>
</evidence>
<evidence type="ECO:0000256" key="2">
    <source>
        <dbReference type="ARBA" id="ARBA00005063"/>
    </source>
</evidence>
<feature type="site" description="Participates in the substrate recognition with KAPA and in a stacking interaction with the adenine ring of SAM" evidence="10">
    <location>
        <position position="10"/>
    </location>
</feature>
<feature type="binding site" evidence="10">
    <location>
        <position position="260"/>
    </location>
    <ligand>
        <name>substrate</name>
    </ligand>
</feature>
<comment type="subunit">
    <text evidence="10">Homodimer.</text>
</comment>
<feature type="binding site" evidence="10">
    <location>
        <position position="137"/>
    </location>
    <ligand>
        <name>substrate</name>
    </ligand>
</feature>
<keyword evidence="3" id="KW-0055">Arginine biosynthesis</keyword>
<comment type="cofactor">
    <cofactor evidence="1 10">
        <name>pyridoxal 5'-phosphate</name>
        <dbReference type="ChEBI" id="CHEBI:597326"/>
    </cofactor>
</comment>
<feature type="binding site" evidence="10">
    <location>
        <begin position="295"/>
        <end position="296"/>
    </location>
    <ligand>
        <name>pyridoxal 5'-phosphate</name>
        <dbReference type="ChEBI" id="CHEBI:597326"/>
    </ligand>
</feature>
<dbReference type="FunFam" id="3.40.640.10:FF:000004">
    <property type="entry name" value="Acetylornithine aminotransferase"/>
    <property type="match status" value="1"/>
</dbReference>
<reference evidence="11 12" key="1">
    <citation type="submission" date="2019-07" db="EMBL/GenBank/DDBJ databases">
        <title>The Draft Genome Sequence of Rhizobium tropici SARCC-755 Associated with Superior Nodulation on Pigeonpea (Cajanus cajan (L.) Millsp.).</title>
        <authorList>
            <person name="Bopape F.L."/>
            <person name="Hassen A.I."/>
            <person name="Swanevelder Z.H."/>
            <person name="Gwata E.T."/>
        </authorList>
    </citation>
    <scope>NUCLEOTIDE SEQUENCE [LARGE SCALE GENOMIC DNA]</scope>
    <source>
        <strain evidence="11 12">SARCC-755</strain>
    </source>
</reference>
<evidence type="ECO:0000256" key="4">
    <source>
        <dbReference type="ARBA" id="ARBA00022576"/>
    </source>
</evidence>
<feature type="modified residue" description="N6-(pyridoxal phosphate)lysine" evidence="10">
    <location>
        <position position="260"/>
    </location>
</feature>
<dbReference type="GO" id="GO:0009102">
    <property type="term" value="P:biotin biosynthetic process"/>
    <property type="evidence" value="ECO:0007669"/>
    <property type="project" value="UniProtKB-UniRule"/>
</dbReference>
<protein>
    <recommendedName>
        <fullName evidence="10">Adenosylmethionine-8-amino-7-oxononanoate aminotransferase</fullName>
        <ecNumber evidence="10">2.6.1.62</ecNumber>
    </recommendedName>
    <alternativeName>
        <fullName evidence="10">7,8-diamino-pelargonic acid aminotransferase</fullName>
        <shortName evidence="10">DAPA AT</shortName>
        <shortName evidence="10">DAPA aminotransferase</shortName>
    </alternativeName>
    <alternativeName>
        <fullName evidence="10">7,8-diaminononanoate synthase</fullName>
        <shortName evidence="10">DANS</shortName>
    </alternativeName>
    <alternativeName>
        <fullName evidence="10">Diaminopelargonic acid synthase</fullName>
    </alternativeName>
</protein>
<dbReference type="GO" id="GO:0004015">
    <property type="term" value="F:adenosylmethionine-8-amino-7-oxononanoate transaminase activity"/>
    <property type="evidence" value="ECO:0007669"/>
    <property type="project" value="UniProtKB-UniRule"/>
</dbReference>
<name>A0A5B0WA10_RHITR</name>
<dbReference type="GO" id="GO:0006526">
    <property type="term" value="P:L-arginine biosynthetic process"/>
    <property type="evidence" value="ECO:0007669"/>
    <property type="project" value="UniProtKB-KW"/>
</dbReference>
<feature type="binding site" evidence="10">
    <location>
        <position position="294"/>
    </location>
    <ligand>
        <name>substrate</name>
    </ligand>
</feature>
<dbReference type="HAMAP" id="MF_00834">
    <property type="entry name" value="BioA"/>
    <property type="match status" value="1"/>
</dbReference>
<gene>
    <name evidence="10" type="primary">bioA</name>
    <name evidence="11" type="ORF">FP026_06180</name>
</gene>
<dbReference type="Proteomes" id="UP000323608">
    <property type="component" value="Unassembled WGS sequence"/>
</dbReference>
<dbReference type="EC" id="2.6.1.62" evidence="10"/>
<evidence type="ECO:0000313" key="12">
    <source>
        <dbReference type="Proteomes" id="UP000323608"/>
    </source>
</evidence>
<dbReference type="RefSeq" id="WP_149633759.1">
    <property type="nucleotide sequence ID" value="NZ_VNIP01000004.1"/>
</dbReference>
<evidence type="ECO:0000256" key="7">
    <source>
        <dbReference type="ARBA" id="ARBA00022756"/>
    </source>
</evidence>
<dbReference type="OrthoDB" id="9801834at2"/>
<dbReference type="NCBIfam" id="NF004624">
    <property type="entry name" value="PRK05964.1"/>
    <property type="match status" value="1"/>
</dbReference>
<feature type="binding site" evidence="10">
    <location>
        <position position="45"/>
    </location>
    <ligand>
        <name>substrate</name>
    </ligand>
</feature>
<comment type="catalytic activity">
    <reaction evidence="9 10">
        <text>(8S)-8-amino-7-oxononanoate + S-adenosyl-L-methionine = S-adenosyl-4-methylsulfanyl-2-oxobutanoate + (7R,8S)-7,8-diammoniononanoate</text>
        <dbReference type="Rhea" id="RHEA:16861"/>
        <dbReference type="ChEBI" id="CHEBI:16490"/>
        <dbReference type="ChEBI" id="CHEBI:59789"/>
        <dbReference type="ChEBI" id="CHEBI:149468"/>
        <dbReference type="ChEBI" id="CHEBI:149469"/>
        <dbReference type="EC" id="2.6.1.62"/>
    </reaction>
</comment>
<comment type="subcellular location">
    <subcellularLocation>
        <location evidence="10">Cytoplasm</location>
    </subcellularLocation>
</comment>
<keyword evidence="8 10" id="KW-0663">Pyridoxal phosphate</keyword>
<organism evidence="11 12">
    <name type="scientific">Rhizobium tropici</name>
    <dbReference type="NCBI Taxonomy" id="398"/>
    <lineage>
        <taxon>Bacteria</taxon>
        <taxon>Pseudomonadati</taxon>
        <taxon>Pseudomonadota</taxon>
        <taxon>Alphaproteobacteria</taxon>
        <taxon>Hyphomicrobiales</taxon>
        <taxon>Rhizobiaceae</taxon>
        <taxon>Rhizobium/Agrobacterium group</taxon>
        <taxon>Rhizobium</taxon>
    </lineage>
</organism>
<keyword evidence="5 10" id="KW-0808">Transferase</keyword>
<dbReference type="GO" id="GO:0005737">
    <property type="term" value="C:cytoplasm"/>
    <property type="evidence" value="ECO:0007669"/>
    <property type="project" value="UniProtKB-SubCell"/>
</dbReference>
<dbReference type="UniPathway" id="UPA00078">
    <property type="reaction ID" value="UER00160"/>
</dbReference>
<evidence type="ECO:0000256" key="10">
    <source>
        <dbReference type="HAMAP-Rule" id="MF_00834"/>
    </source>
</evidence>
<keyword evidence="3" id="KW-0028">Amino-acid biosynthesis</keyword>
<evidence type="ECO:0000256" key="1">
    <source>
        <dbReference type="ARBA" id="ARBA00001933"/>
    </source>
</evidence>
<dbReference type="PANTHER" id="PTHR42684:SF3">
    <property type="entry name" value="ADENOSYLMETHIONINE-8-AMINO-7-OXONONANOATE AMINOTRANSFERASE"/>
    <property type="match status" value="1"/>
</dbReference>
<dbReference type="Gene3D" id="3.90.1150.10">
    <property type="entry name" value="Aspartate Aminotransferase, domain 1"/>
    <property type="match status" value="1"/>
</dbReference>
<dbReference type="InterPro" id="IPR015424">
    <property type="entry name" value="PyrdxlP-dep_Trfase"/>
</dbReference>
<dbReference type="InterPro" id="IPR005814">
    <property type="entry name" value="Aminotrans_3"/>
</dbReference>
<evidence type="ECO:0000256" key="9">
    <source>
        <dbReference type="ARBA" id="ARBA00048449"/>
    </source>
</evidence>
<comment type="function">
    <text evidence="10">Catalyzes the transfer of the alpha-amino group from S-adenosyl-L-methionine (SAM) to 7-keto-8-aminopelargonic acid (KAPA) to form 7,8-diaminopelargonic acid (DAPA). It is the only aminotransferase known to utilize SAM as an amino donor.</text>
</comment>
<keyword evidence="6 10" id="KW-0949">S-adenosyl-L-methionine</keyword>
<keyword evidence="7 10" id="KW-0093">Biotin biosynthesis</keyword>
<keyword evidence="10" id="KW-0963">Cytoplasm</keyword>
<dbReference type="Gene3D" id="3.40.640.10">
    <property type="entry name" value="Type I PLP-dependent aspartate aminotransferase-like (Major domain)"/>
    <property type="match status" value="1"/>
</dbReference>
<dbReference type="AlphaFoldDB" id="A0A5B0WA10"/>
<dbReference type="CDD" id="cd00610">
    <property type="entry name" value="OAT_like"/>
    <property type="match status" value="1"/>
</dbReference>
<evidence type="ECO:0000313" key="11">
    <source>
        <dbReference type="EMBL" id="KAA1183627.1"/>
    </source>
</evidence>
<accession>A0A5B0WA10</accession>
<evidence type="ECO:0000256" key="6">
    <source>
        <dbReference type="ARBA" id="ARBA00022691"/>
    </source>
</evidence>
<dbReference type="Pfam" id="PF00202">
    <property type="entry name" value="Aminotran_3"/>
    <property type="match status" value="1"/>
</dbReference>
<dbReference type="InterPro" id="IPR015421">
    <property type="entry name" value="PyrdxlP-dep_Trfase_major"/>
</dbReference>
<comment type="caution">
    <text evidence="11">The sequence shown here is derived from an EMBL/GenBank/DDBJ whole genome shotgun (WGS) entry which is preliminary data.</text>
</comment>
<dbReference type="InterPro" id="IPR005815">
    <property type="entry name" value="BioA"/>
</dbReference>